<keyword evidence="2" id="KW-1185">Reference proteome</keyword>
<reference evidence="1 2" key="1">
    <citation type="journal article" date="2023" name="Mol. Phylogenet. Evol.">
        <title>Genome-scale phylogeny and comparative genomics of the fungal order Sordariales.</title>
        <authorList>
            <person name="Hensen N."/>
            <person name="Bonometti L."/>
            <person name="Westerberg I."/>
            <person name="Brannstrom I.O."/>
            <person name="Guillou S."/>
            <person name="Cros-Aarteil S."/>
            <person name="Calhoun S."/>
            <person name="Haridas S."/>
            <person name="Kuo A."/>
            <person name="Mondo S."/>
            <person name="Pangilinan J."/>
            <person name="Riley R."/>
            <person name="LaButti K."/>
            <person name="Andreopoulos B."/>
            <person name="Lipzen A."/>
            <person name="Chen C."/>
            <person name="Yan M."/>
            <person name="Daum C."/>
            <person name="Ng V."/>
            <person name="Clum A."/>
            <person name="Steindorff A."/>
            <person name="Ohm R.A."/>
            <person name="Martin F."/>
            <person name="Silar P."/>
            <person name="Natvig D.O."/>
            <person name="Lalanne C."/>
            <person name="Gautier V."/>
            <person name="Ament-Velasquez S.L."/>
            <person name="Kruys A."/>
            <person name="Hutchinson M.I."/>
            <person name="Powell A.J."/>
            <person name="Barry K."/>
            <person name="Miller A.N."/>
            <person name="Grigoriev I.V."/>
            <person name="Debuchy R."/>
            <person name="Gladieux P."/>
            <person name="Hiltunen Thoren M."/>
            <person name="Johannesson H."/>
        </authorList>
    </citation>
    <scope>NUCLEOTIDE SEQUENCE [LARGE SCALE GENOMIC DNA]</scope>
    <source>
        <strain evidence="1 2">FGSC 10403</strain>
    </source>
</reference>
<dbReference type="AlphaFoldDB" id="A0AAJ0I6J3"/>
<sequence length="111" mass="12292">MVSKTLIDEAEAVEFDFEAVFPIINVVLALEIDEAGYRERHVGGSDEDTTVPLIAVGTGRGTNVEIYLPSPTSRLLILKSGERTNVENLCFLPASRVNYHLVNHDRLCGEY</sequence>
<gene>
    <name evidence="1" type="ORF">B0T23DRAFT_175784</name>
</gene>
<evidence type="ECO:0000313" key="1">
    <source>
        <dbReference type="EMBL" id="KAK3491065.1"/>
    </source>
</evidence>
<evidence type="ECO:0000313" key="2">
    <source>
        <dbReference type="Proteomes" id="UP001285908"/>
    </source>
</evidence>
<comment type="caution">
    <text evidence="1">The sequence shown here is derived from an EMBL/GenBank/DDBJ whole genome shotgun (WGS) entry which is preliminary data.</text>
</comment>
<accession>A0AAJ0I6J3</accession>
<dbReference type="Proteomes" id="UP001285908">
    <property type="component" value="Unassembled WGS sequence"/>
</dbReference>
<proteinExistence type="predicted"/>
<name>A0AAJ0I6J3_9PEZI</name>
<dbReference type="RefSeq" id="XP_062692248.1">
    <property type="nucleotide sequence ID" value="XM_062832992.1"/>
</dbReference>
<dbReference type="EMBL" id="JAULSX010000005">
    <property type="protein sequence ID" value="KAK3491065.1"/>
    <property type="molecule type" value="Genomic_DNA"/>
</dbReference>
<protein>
    <submittedName>
        <fullName evidence="1">Uncharacterized protein</fullName>
    </submittedName>
</protein>
<dbReference type="GeneID" id="87870614"/>
<organism evidence="1 2">
    <name type="scientific">Neurospora hispaniola</name>
    <dbReference type="NCBI Taxonomy" id="588809"/>
    <lineage>
        <taxon>Eukaryota</taxon>
        <taxon>Fungi</taxon>
        <taxon>Dikarya</taxon>
        <taxon>Ascomycota</taxon>
        <taxon>Pezizomycotina</taxon>
        <taxon>Sordariomycetes</taxon>
        <taxon>Sordariomycetidae</taxon>
        <taxon>Sordariales</taxon>
        <taxon>Sordariaceae</taxon>
        <taxon>Neurospora</taxon>
    </lineage>
</organism>